<dbReference type="GO" id="GO:0003735">
    <property type="term" value="F:structural constituent of ribosome"/>
    <property type="evidence" value="ECO:0007669"/>
    <property type="project" value="InterPro"/>
</dbReference>
<dbReference type="GO" id="GO:0006412">
    <property type="term" value="P:translation"/>
    <property type="evidence" value="ECO:0007669"/>
    <property type="project" value="InterPro"/>
</dbReference>
<protein>
    <submittedName>
        <fullName evidence="5">Uncharacterized protein</fullName>
    </submittedName>
</protein>
<evidence type="ECO:0000256" key="3">
    <source>
        <dbReference type="ARBA" id="ARBA00023274"/>
    </source>
</evidence>
<reference evidence="5 6" key="1">
    <citation type="submission" date="2018-06" db="EMBL/GenBank/DDBJ databases">
        <title>Comparative genomics reveals the genomic features of Rhizophagus irregularis, R. cerebriforme, R. diaphanum and Gigaspora rosea, and their symbiotic lifestyle signature.</title>
        <authorList>
            <person name="Morin E."/>
            <person name="San Clemente H."/>
            <person name="Chen E.C.H."/>
            <person name="De La Providencia I."/>
            <person name="Hainaut M."/>
            <person name="Kuo A."/>
            <person name="Kohler A."/>
            <person name="Murat C."/>
            <person name="Tang N."/>
            <person name="Roy S."/>
            <person name="Loubradou J."/>
            <person name="Henrissat B."/>
            <person name="Grigoriev I.V."/>
            <person name="Corradi N."/>
            <person name="Roux C."/>
            <person name="Martin F.M."/>
        </authorList>
    </citation>
    <scope>NUCLEOTIDE SEQUENCE [LARGE SCALE GENOMIC DNA]</scope>
    <source>
        <strain evidence="5 6">DAOM 194757</strain>
    </source>
</reference>
<dbReference type="Pfam" id="PF17144">
    <property type="entry name" value="Ribosomal_L5e"/>
    <property type="match status" value="1"/>
</dbReference>
<comment type="caution">
    <text evidence="5">The sequence shown here is derived from an EMBL/GenBank/DDBJ whole genome shotgun (WGS) entry which is preliminary data.</text>
</comment>
<sequence>SAYSHELQKYGINVGLTNWAAAYVTGLFASRRILTKLNLADKYEGVIESDGTVGPIAALDDGDAPRPFKTFLDVVLKRTSTGSKVFAISCTFQFILSIVNYYSVY</sequence>
<feature type="non-terminal residue" evidence="5">
    <location>
        <position position="1"/>
    </location>
</feature>
<evidence type="ECO:0000256" key="2">
    <source>
        <dbReference type="ARBA" id="ARBA00022980"/>
    </source>
</evidence>
<keyword evidence="6" id="KW-1185">Reference proteome</keyword>
<dbReference type="GO" id="GO:0022625">
    <property type="term" value="C:cytosolic large ribosomal subunit"/>
    <property type="evidence" value="ECO:0007669"/>
    <property type="project" value="TreeGrafter"/>
</dbReference>
<dbReference type="Proteomes" id="UP000266673">
    <property type="component" value="Unassembled WGS sequence"/>
</dbReference>
<evidence type="ECO:0000256" key="4">
    <source>
        <dbReference type="SAM" id="Phobius"/>
    </source>
</evidence>
<dbReference type="GO" id="GO:0000027">
    <property type="term" value="P:ribosomal large subunit assembly"/>
    <property type="evidence" value="ECO:0007669"/>
    <property type="project" value="TreeGrafter"/>
</dbReference>
<dbReference type="InterPro" id="IPR005485">
    <property type="entry name" value="Rbsml_uL18_euk_arch"/>
</dbReference>
<dbReference type="EMBL" id="QKWP01000456">
    <property type="protein sequence ID" value="RIB19735.1"/>
    <property type="molecule type" value="Genomic_DNA"/>
</dbReference>
<keyword evidence="4" id="KW-1133">Transmembrane helix</keyword>
<dbReference type="SUPFAM" id="SSF53137">
    <property type="entry name" value="Translational machinery components"/>
    <property type="match status" value="1"/>
</dbReference>
<keyword evidence="4" id="KW-0472">Membrane</keyword>
<dbReference type="AlphaFoldDB" id="A0A397VBA5"/>
<evidence type="ECO:0000313" key="6">
    <source>
        <dbReference type="Proteomes" id="UP000266673"/>
    </source>
</evidence>
<dbReference type="PRINTS" id="PR00058">
    <property type="entry name" value="RIBOSOMALL5"/>
</dbReference>
<accession>A0A397VBA5</accession>
<comment type="similarity">
    <text evidence="1">Belongs to the universal ribosomal protein uL18 family.</text>
</comment>
<name>A0A397VBA5_9GLOM</name>
<dbReference type="Gene3D" id="3.30.420.100">
    <property type="match status" value="1"/>
</dbReference>
<proteinExistence type="inferred from homology"/>
<dbReference type="STRING" id="44941.A0A397VBA5"/>
<gene>
    <name evidence="5" type="ORF">C2G38_2015662</name>
</gene>
<keyword evidence="3" id="KW-0687">Ribonucleoprotein</keyword>
<dbReference type="PANTHER" id="PTHR23410:SF12">
    <property type="entry name" value="LARGE RIBOSOMAL SUBUNIT PROTEIN UL18"/>
    <property type="match status" value="1"/>
</dbReference>
<organism evidence="5 6">
    <name type="scientific">Gigaspora rosea</name>
    <dbReference type="NCBI Taxonomy" id="44941"/>
    <lineage>
        <taxon>Eukaryota</taxon>
        <taxon>Fungi</taxon>
        <taxon>Fungi incertae sedis</taxon>
        <taxon>Mucoromycota</taxon>
        <taxon>Glomeromycotina</taxon>
        <taxon>Glomeromycetes</taxon>
        <taxon>Diversisporales</taxon>
        <taxon>Gigasporaceae</taxon>
        <taxon>Gigaspora</taxon>
    </lineage>
</organism>
<evidence type="ECO:0000313" key="5">
    <source>
        <dbReference type="EMBL" id="RIB19735.1"/>
    </source>
</evidence>
<evidence type="ECO:0000256" key="1">
    <source>
        <dbReference type="ARBA" id="ARBA00007116"/>
    </source>
</evidence>
<dbReference type="OrthoDB" id="1618453at2759"/>
<dbReference type="PANTHER" id="PTHR23410">
    <property type="entry name" value="RIBOSOMAL PROTEIN L5-RELATED"/>
    <property type="match status" value="1"/>
</dbReference>
<feature type="transmembrane region" description="Helical" evidence="4">
    <location>
        <begin position="85"/>
        <end position="104"/>
    </location>
</feature>
<dbReference type="GO" id="GO:0008097">
    <property type="term" value="F:5S rRNA binding"/>
    <property type="evidence" value="ECO:0007669"/>
    <property type="project" value="InterPro"/>
</dbReference>
<keyword evidence="2" id="KW-0689">Ribosomal protein</keyword>
<keyword evidence="4" id="KW-0812">Transmembrane</keyword>